<dbReference type="Gene3D" id="3.30.390.10">
    <property type="entry name" value="Enolase-like, N-terminal domain"/>
    <property type="match status" value="1"/>
</dbReference>
<feature type="non-terminal residue" evidence="1">
    <location>
        <position position="53"/>
    </location>
</feature>
<gene>
    <name evidence="1" type="ORF">METZ01_LOCUS343012</name>
</gene>
<dbReference type="SUPFAM" id="SSF54826">
    <property type="entry name" value="Enolase N-terminal domain-like"/>
    <property type="match status" value="1"/>
</dbReference>
<proteinExistence type="predicted"/>
<organism evidence="1">
    <name type="scientific">marine metagenome</name>
    <dbReference type="NCBI Taxonomy" id="408172"/>
    <lineage>
        <taxon>unclassified sequences</taxon>
        <taxon>metagenomes</taxon>
        <taxon>ecological metagenomes</taxon>
    </lineage>
</organism>
<protein>
    <submittedName>
        <fullName evidence="1">Uncharacterized protein</fullName>
    </submittedName>
</protein>
<name>A0A382QZ94_9ZZZZ</name>
<accession>A0A382QZ94</accession>
<dbReference type="InterPro" id="IPR029017">
    <property type="entry name" value="Enolase-like_N"/>
</dbReference>
<sequence>MKITKIHSYRLSYPLKRAFANSSVWNKARTAVVVEVETDAGIIGWGEGTAATD</sequence>
<reference evidence="1" key="1">
    <citation type="submission" date="2018-05" db="EMBL/GenBank/DDBJ databases">
        <authorList>
            <person name="Lanie J.A."/>
            <person name="Ng W.-L."/>
            <person name="Kazmierczak K.M."/>
            <person name="Andrzejewski T.M."/>
            <person name="Davidsen T.M."/>
            <person name="Wayne K.J."/>
            <person name="Tettelin H."/>
            <person name="Glass J.I."/>
            <person name="Rusch D."/>
            <person name="Podicherti R."/>
            <person name="Tsui H.-C.T."/>
            <person name="Winkler M.E."/>
        </authorList>
    </citation>
    <scope>NUCLEOTIDE SEQUENCE</scope>
</reference>
<evidence type="ECO:0000313" key="1">
    <source>
        <dbReference type="EMBL" id="SVC90158.1"/>
    </source>
</evidence>
<dbReference type="AlphaFoldDB" id="A0A382QZ94"/>
<dbReference type="EMBL" id="UINC01117613">
    <property type="protein sequence ID" value="SVC90158.1"/>
    <property type="molecule type" value="Genomic_DNA"/>
</dbReference>